<sequence length="95" mass="10315">MLFGTFCVDVLGLPGPPRVLPQVCIHGNQHLMSALYCAERRKLQLFSKQIVAYTVIAPGDFQATKSALQKKPLCAGARVSVCWSGSIHVLRCACV</sequence>
<evidence type="ECO:0000313" key="1">
    <source>
        <dbReference type="EMBL" id="KAG8538566.1"/>
    </source>
</evidence>
<dbReference type="EMBL" id="WNYA01020125">
    <property type="protein sequence ID" value="KAG8538566.1"/>
    <property type="molecule type" value="Genomic_DNA"/>
</dbReference>
<evidence type="ECO:0000313" key="2">
    <source>
        <dbReference type="Proteomes" id="UP000824782"/>
    </source>
</evidence>
<dbReference type="Proteomes" id="UP000824782">
    <property type="component" value="Unassembled WGS sequence"/>
</dbReference>
<dbReference type="AlphaFoldDB" id="A0AAV6YX29"/>
<keyword evidence="2" id="KW-1185">Reference proteome</keyword>
<name>A0AAV6YX29_ENGPU</name>
<comment type="caution">
    <text evidence="1">The sequence shown here is derived from an EMBL/GenBank/DDBJ whole genome shotgun (WGS) entry which is preliminary data.</text>
</comment>
<organism evidence="1 2">
    <name type="scientific">Engystomops pustulosus</name>
    <name type="common">Tungara frog</name>
    <name type="synonym">Physalaemus pustulosus</name>
    <dbReference type="NCBI Taxonomy" id="76066"/>
    <lineage>
        <taxon>Eukaryota</taxon>
        <taxon>Metazoa</taxon>
        <taxon>Chordata</taxon>
        <taxon>Craniata</taxon>
        <taxon>Vertebrata</taxon>
        <taxon>Euteleostomi</taxon>
        <taxon>Amphibia</taxon>
        <taxon>Batrachia</taxon>
        <taxon>Anura</taxon>
        <taxon>Neobatrachia</taxon>
        <taxon>Hyloidea</taxon>
        <taxon>Leptodactylidae</taxon>
        <taxon>Leiuperinae</taxon>
        <taxon>Engystomops</taxon>
    </lineage>
</organism>
<protein>
    <submittedName>
        <fullName evidence="1">Uncharacterized protein</fullName>
    </submittedName>
</protein>
<reference evidence="1" key="1">
    <citation type="thesis" date="2020" institute="ProQuest LLC" country="789 East Eisenhower Parkway, Ann Arbor, MI, USA">
        <title>Comparative Genomics and Chromosome Evolution.</title>
        <authorList>
            <person name="Mudd A.B."/>
        </authorList>
    </citation>
    <scope>NUCLEOTIDE SEQUENCE</scope>
    <source>
        <strain evidence="1">237g6f4</strain>
        <tissue evidence="1">Blood</tissue>
    </source>
</reference>
<accession>A0AAV6YX29</accession>
<gene>
    <name evidence="1" type="ORF">GDO81_022432</name>
</gene>
<proteinExistence type="predicted"/>